<dbReference type="Proteomes" id="UP001597053">
    <property type="component" value="Unassembled WGS sequence"/>
</dbReference>
<dbReference type="InterPro" id="IPR004711">
    <property type="entry name" value="Benzoate_Transporter"/>
</dbReference>
<evidence type="ECO:0000313" key="2">
    <source>
        <dbReference type="EMBL" id="MFD0786956.1"/>
    </source>
</evidence>
<dbReference type="EMBL" id="JBHTHM010001673">
    <property type="protein sequence ID" value="MFD0786956.1"/>
    <property type="molecule type" value="Genomic_DNA"/>
</dbReference>
<accession>A0ABW3A7J9</accession>
<evidence type="ECO:0000313" key="3">
    <source>
        <dbReference type="Proteomes" id="UP001597053"/>
    </source>
</evidence>
<keyword evidence="1" id="KW-0472">Membrane</keyword>
<dbReference type="Pfam" id="PF03594">
    <property type="entry name" value="BenE"/>
    <property type="match status" value="1"/>
</dbReference>
<keyword evidence="1" id="KW-1133">Transmembrane helix</keyword>
<keyword evidence="1" id="KW-0812">Transmembrane</keyword>
<keyword evidence="3" id="KW-1185">Reference proteome</keyword>
<gene>
    <name evidence="2" type="ORF">ACFQZ8_23910</name>
</gene>
<proteinExistence type="predicted"/>
<evidence type="ECO:0000256" key="1">
    <source>
        <dbReference type="SAM" id="Phobius"/>
    </source>
</evidence>
<protein>
    <submittedName>
        <fullName evidence="2">Benzoate/H(+) symporter BenE family transporter</fullName>
    </submittedName>
</protein>
<sequence length="60" mass="6476">PERREAAVVTFVVTASGVTLLGVGGAFWGLVAGCLMLLLFRRRRAQPDPVPDAEPVLSRR</sequence>
<feature type="transmembrane region" description="Helical" evidence="1">
    <location>
        <begin position="6"/>
        <end position="39"/>
    </location>
</feature>
<dbReference type="PANTHER" id="PTHR30199">
    <property type="entry name" value="MFS FAMILY TRANSPORTER, PREDICTED SUBSTRATE BENZOATE"/>
    <property type="match status" value="1"/>
</dbReference>
<organism evidence="2 3">
    <name type="scientific">Micromonospora azadirachtae</name>
    <dbReference type="NCBI Taxonomy" id="1970735"/>
    <lineage>
        <taxon>Bacteria</taxon>
        <taxon>Bacillati</taxon>
        <taxon>Actinomycetota</taxon>
        <taxon>Actinomycetes</taxon>
        <taxon>Micromonosporales</taxon>
        <taxon>Micromonosporaceae</taxon>
        <taxon>Micromonospora</taxon>
    </lineage>
</organism>
<comment type="caution">
    <text evidence="2">The sequence shown here is derived from an EMBL/GenBank/DDBJ whole genome shotgun (WGS) entry which is preliminary data.</text>
</comment>
<reference evidence="3" key="1">
    <citation type="journal article" date="2019" name="Int. J. Syst. Evol. Microbiol.">
        <title>The Global Catalogue of Microorganisms (GCM) 10K type strain sequencing project: providing services to taxonomists for standard genome sequencing and annotation.</title>
        <authorList>
            <consortium name="The Broad Institute Genomics Platform"/>
            <consortium name="The Broad Institute Genome Sequencing Center for Infectious Disease"/>
            <person name="Wu L."/>
            <person name="Ma J."/>
        </authorList>
    </citation>
    <scope>NUCLEOTIDE SEQUENCE [LARGE SCALE GENOMIC DNA]</scope>
    <source>
        <strain evidence="3">JCM 32148</strain>
    </source>
</reference>
<feature type="non-terminal residue" evidence="2">
    <location>
        <position position="1"/>
    </location>
</feature>
<name>A0ABW3A7J9_9ACTN</name>
<dbReference type="PANTHER" id="PTHR30199:SF0">
    <property type="entry name" value="INNER MEMBRANE PROTEIN YDCO"/>
    <property type="match status" value="1"/>
</dbReference>